<evidence type="ECO:0000256" key="5">
    <source>
        <dbReference type="ARBA" id="ARBA00023136"/>
    </source>
</evidence>
<reference evidence="7 8" key="1">
    <citation type="submission" date="2016-09" db="EMBL/GenBank/DDBJ databases">
        <title>Complete genome of Desulfosporosinus sp. OL.</title>
        <authorList>
            <person name="Mardanov A."/>
            <person name="Beletsky A."/>
            <person name="Panova A."/>
            <person name="Karnachuk O."/>
            <person name="Ravin N."/>
        </authorList>
    </citation>
    <scope>NUCLEOTIDE SEQUENCE [LARGE SCALE GENOMIC DNA]</scope>
    <source>
        <strain evidence="7 8">OL</strain>
    </source>
</reference>
<dbReference type="OrthoDB" id="178667at2"/>
<proteinExistence type="predicted"/>
<dbReference type="InterPro" id="IPR002293">
    <property type="entry name" value="AA/rel_permease1"/>
</dbReference>
<organism evidence="7 8">
    <name type="scientific">Desulfosporosinus metallidurans</name>
    <dbReference type="NCBI Taxonomy" id="1888891"/>
    <lineage>
        <taxon>Bacteria</taxon>
        <taxon>Bacillati</taxon>
        <taxon>Bacillota</taxon>
        <taxon>Clostridia</taxon>
        <taxon>Eubacteriales</taxon>
        <taxon>Desulfitobacteriaceae</taxon>
        <taxon>Desulfosporosinus</taxon>
    </lineage>
</organism>
<dbReference type="PANTHER" id="PTHR42770">
    <property type="entry name" value="AMINO ACID TRANSPORTER-RELATED"/>
    <property type="match status" value="1"/>
</dbReference>
<protein>
    <submittedName>
        <fullName evidence="7">Arginine/ornithine antiporter ArcD</fullName>
    </submittedName>
</protein>
<keyword evidence="8" id="KW-1185">Reference proteome</keyword>
<dbReference type="EMBL" id="MLBF01000038">
    <property type="protein sequence ID" value="OLN28897.1"/>
    <property type="molecule type" value="Genomic_DNA"/>
</dbReference>
<dbReference type="InterPro" id="IPR050367">
    <property type="entry name" value="APC_superfamily"/>
</dbReference>
<dbReference type="Gene3D" id="1.20.1740.10">
    <property type="entry name" value="Amino acid/polyamine transporter I"/>
    <property type="match status" value="1"/>
</dbReference>
<feature type="transmembrane region" description="Helical" evidence="6">
    <location>
        <begin position="443"/>
        <end position="460"/>
    </location>
</feature>
<keyword evidence="3 6" id="KW-0812">Transmembrane</keyword>
<gene>
    <name evidence="7" type="ORF">DSOL_3840</name>
</gene>
<keyword evidence="5 6" id="KW-0472">Membrane</keyword>
<dbReference type="Proteomes" id="UP000186102">
    <property type="component" value="Unassembled WGS sequence"/>
</dbReference>
<keyword evidence="2" id="KW-1003">Cell membrane</keyword>
<keyword evidence="4 6" id="KW-1133">Transmembrane helix</keyword>
<feature type="transmembrane region" description="Helical" evidence="6">
    <location>
        <begin position="374"/>
        <end position="399"/>
    </location>
</feature>
<dbReference type="RefSeq" id="WP_075366264.1">
    <property type="nucleotide sequence ID" value="NZ_MLBF01000038.1"/>
</dbReference>
<feature type="transmembrane region" description="Helical" evidence="6">
    <location>
        <begin position="252"/>
        <end position="274"/>
    </location>
</feature>
<dbReference type="AlphaFoldDB" id="A0A1Q8QNI4"/>
<feature type="transmembrane region" description="Helical" evidence="6">
    <location>
        <begin position="351"/>
        <end position="368"/>
    </location>
</feature>
<feature type="transmembrane region" description="Helical" evidence="6">
    <location>
        <begin position="172"/>
        <end position="193"/>
    </location>
</feature>
<comment type="caution">
    <text evidence="7">The sequence shown here is derived from an EMBL/GenBank/DDBJ whole genome shotgun (WGS) entry which is preliminary data.</text>
</comment>
<feature type="transmembrane region" description="Helical" evidence="6">
    <location>
        <begin position="138"/>
        <end position="160"/>
    </location>
</feature>
<evidence type="ECO:0000313" key="8">
    <source>
        <dbReference type="Proteomes" id="UP000186102"/>
    </source>
</evidence>
<feature type="transmembrane region" description="Helical" evidence="6">
    <location>
        <begin position="294"/>
        <end position="321"/>
    </location>
</feature>
<dbReference type="Pfam" id="PF13520">
    <property type="entry name" value="AA_permease_2"/>
    <property type="match status" value="1"/>
</dbReference>
<evidence type="ECO:0000256" key="2">
    <source>
        <dbReference type="ARBA" id="ARBA00022475"/>
    </source>
</evidence>
<dbReference type="GO" id="GO:0005886">
    <property type="term" value="C:plasma membrane"/>
    <property type="evidence" value="ECO:0007669"/>
    <property type="project" value="UniProtKB-SubCell"/>
</dbReference>
<feature type="transmembrane region" description="Helical" evidence="6">
    <location>
        <begin position="107"/>
        <end position="126"/>
    </location>
</feature>
<evidence type="ECO:0000313" key="7">
    <source>
        <dbReference type="EMBL" id="OLN28897.1"/>
    </source>
</evidence>
<evidence type="ECO:0000256" key="3">
    <source>
        <dbReference type="ARBA" id="ARBA00022692"/>
    </source>
</evidence>
<dbReference type="GO" id="GO:0022857">
    <property type="term" value="F:transmembrane transporter activity"/>
    <property type="evidence" value="ECO:0007669"/>
    <property type="project" value="InterPro"/>
</dbReference>
<dbReference type="STRING" id="1888891.DSOL_3840"/>
<sequence length="469" mass="51146">MGDKKLGFWLLTALVAGNMVGSAIFMLPQSLANVASPAGAMLAWLLTGFGVLMLALVFGQLSERKPDLLGGPPSYTRELFNNKTKLGQIMGFEISWGYWTSNSPGNAAILITLIGYLTYFLPVIQSKQLMVSFGSFDLLLGNFLTFIISSAILWIIHFLMYRGTHEVSKINFVATVAKIVGFVFFIAVVLIVFQTQYLHPFVAEKILKTGEHLGLYEQMNQGALLTLWAFVGIESAVWLSGRAKNLHDVKRATIVGLFISLAIYLLITIFAMGALPQQELMTADKPLVDVLTHIIGPTGSFVMAVLGVLSMIGAAVGWILLSVEVPYQSAKLNLFPLWFVKENKNGAPVRAAWVTNGLTQIFLISTLSDSIANAFNTMIVIATLANLVPYLFAAIYSLVLTLKGESYERVSTSKRFTEGLIAALAAGYSIWVLKSGLTDLKTLGLGMLLILSGLIFVPLLPKLKPDSHR</sequence>
<evidence type="ECO:0000256" key="1">
    <source>
        <dbReference type="ARBA" id="ARBA00004651"/>
    </source>
</evidence>
<feature type="transmembrane region" description="Helical" evidence="6">
    <location>
        <begin position="222"/>
        <end position="240"/>
    </location>
</feature>
<accession>A0A1Q8QNI4</accession>
<dbReference type="PANTHER" id="PTHR42770:SF14">
    <property type="entry name" value="ARGININE_ORNITHINE ANTIPORTER-RELATED"/>
    <property type="match status" value="1"/>
</dbReference>
<feature type="transmembrane region" description="Helical" evidence="6">
    <location>
        <begin position="38"/>
        <end position="58"/>
    </location>
</feature>
<comment type="subcellular location">
    <subcellularLocation>
        <location evidence="1">Cell membrane</location>
        <topology evidence="1">Multi-pass membrane protein</topology>
    </subcellularLocation>
</comment>
<evidence type="ECO:0000256" key="4">
    <source>
        <dbReference type="ARBA" id="ARBA00022989"/>
    </source>
</evidence>
<evidence type="ECO:0000256" key="6">
    <source>
        <dbReference type="SAM" id="Phobius"/>
    </source>
</evidence>
<name>A0A1Q8QNI4_9FIRM</name>
<dbReference type="PIRSF" id="PIRSF006060">
    <property type="entry name" value="AA_transporter"/>
    <property type="match status" value="1"/>
</dbReference>
<feature type="transmembrane region" description="Helical" evidence="6">
    <location>
        <begin position="420"/>
        <end position="437"/>
    </location>
</feature>